<dbReference type="OrthoDB" id="6159137at2759"/>
<reference evidence="2 3" key="1">
    <citation type="submission" date="2014-04" db="EMBL/GenBank/DDBJ databases">
        <title>Evolutionary Origins and Diversification of the Mycorrhizal Mutualists.</title>
        <authorList>
            <consortium name="DOE Joint Genome Institute"/>
            <consortium name="Mycorrhizal Genomics Consortium"/>
            <person name="Kohler A."/>
            <person name="Kuo A."/>
            <person name="Nagy L.G."/>
            <person name="Floudas D."/>
            <person name="Copeland A."/>
            <person name="Barry K.W."/>
            <person name="Cichocki N."/>
            <person name="Veneault-Fourrey C."/>
            <person name="LaButti K."/>
            <person name="Lindquist E.A."/>
            <person name="Lipzen A."/>
            <person name="Lundell T."/>
            <person name="Morin E."/>
            <person name="Murat C."/>
            <person name="Riley R."/>
            <person name="Ohm R."/>
            <person name="Sun H."/>
            <person name="Tunlid A."/>
            <person name="Henrissat B."/>
            <person name="Grigoriev I.V."/>
            <person name="Hibbett D.S."/>
            <person name="Martin F."/>
        </authorList>
    </citation>
    <scope>NUCLEOTIDE SEQUENCE [LARGE SCALE GENOMIC DNA]</scope>
    <source>
        <strain evidence="2 3">FD-317 M1</strain>
    </source>
</reference>
<sequence>NPGNNLHVSNISHKINLSDLETALPKLAGYVVALVGHIALVIQFLLFRRFKRHPHTKKS</sequence>
<evidence type="ECO:0000313" key="3">
    <source>
        <dbReference type="Proteomes" id="UP000053593"/>
    </source>
</evidence>
<keyword evidence="1" id="KW-0472">Membrane</keyword>
<dbReference type="AlphaFoldDB" id="A0A0D0CTH8"/>
<dbReference type="HOGENOM" id="CLU_2967243_0_0_1"/>
<feature type="non-terminal residue" evidence="2">
    <location>
        <position position="1"/>
    </location>
</feature>
<keyword evidence="3" id="KW-1185">Reference proteome</keyword>
<dbReference type="EMBL" id="KN834782">
    <property type="protein sequence ID" value="KIK59008.1"/>
    <property type="molecule type" value="Genomic_DNA"/>
</dbReference>
<organism evidence="2 3">
    <name type="scientific">Collybiopsis luxurians FD-317 M1</name>
    <dbReference type="NCBI Taxonomy" id="944289"/>
    <lineage>
        <taxon>Eukaryota</taxon>
        <taxon>Fungi</taxon>
        <taxon>Dikarya</taxon>
        <taxon>Basidiomycota</taxon>
        <taxon>Agaricomycotina</taxon>
        <taxon>Agaricomycetes</taxon>
        <taxon>Agaricomycetidae</taxon>
        <taxon>Agaricales</taxon>
        <taxon>Marasmiineae</taxon>
        <taxon>Omphalotaceae</taxon>
        <taxon>Collybiopsis</taxon>
        <taxon>Collybiopsis luxurians</taxon>
    </lineage>
</organism>
<keyword evidence="1" id="KW-0812">Transmembrane</keyword>
<evidence type="ECO:0000313" key="2">
    <source>
        <dbReference type="EMBL" id="KIK59008.1"/>
    </source>
</evidence>
<dbReference type="Proteomes" id="UP000053593">
    <property type="component" value="Unassembled WGS sequence"/>
</dbReference>
<feature type="transmembrane region" description="Helical" evidence="1">
    <location>
        <begin position="27"/>
        <end position="47"/>
    </location>
</feature>
<keyword evidence="1" id="KW-1133">Transmembrane helix</keyword>
<proteinExistence type="predicted"/>
<evidence type="ECO:0000256" key="1">
    <source>
        <dbReference type="SAM" id="Phobius"/>
    </source>
</evidence>
<name>A0A0D0CTH8_9AGAR</name>
<accession>A0A0D0CTH8</accession>
<protein>
    <submittedName>
        <fullName evidence="2">Uncharacterized protein</fullName>
    </submittedName>
</protein>
<gene>
    <name evidence="2" type="ORF">GYMLUDRAFT_170327</name>
</gene>